<gene>
    <name evidence="2" type="ORF">C1645_872522</name>
</gene>
<sequence length="396" mass="45410">MSTGNNNNIKFFKLSFKEDDSLKLYYVKSIWKVDSLKNLSGLDGKIVCELIVTNCNSFWTRDVTLGDLKSVKPNNIRVEKIFCEATYAALSGLESYENRKLSCQITINEDNNNAEFSWNWTMDETETSSMALKFTLGTLPLYPISRSETVKMWQEWMNFFIEERNQSVINIDNYETRIDDLSETTDQMKGKIETMIADKDNSQKNLTGKFKKVLNKKKRKVKKIINILNANEETTAPSNEPLESANVSEEDVDHFSDDEPSDKIESPRRPREKSQSPKSPKSQKSQKSPKSPKSSKSKRTSLPSKKIKLGKTVESNEDESTEQNEQREKQEKQEKQQPQESESVLTKTFRGQVIKSRRLRKSTSTLDDILEKEKDNNSSQDPSSSKSSKSSKKSKK</sequence>
<dbReference type="Gene3D" id="1.20.5.370">
    <property type="match status" value="1"/>
</dbReference>
<reference evidence="2 3" key="1">
    <citation type="submission" date="2018-06" db="EMBL/GenBank/DDBJ databases">
        <title>Comparative genomics reveals the genomic features of Rhizophagus irregularis, R. cerebriforme, R. diaphanum and Gigaspora rosea, and their symbiotic lifestyle signature.</title>
        <authorList>
            <person name="Morin E."/>
            <person name="San Clemente H."/>
            <person name="Chen E.C.H."/>
            <person name="De La Providencia I."/>
            <person name="Hainaut M."/>
            <person name="Kuo A."/>
            <person name="Kohler A."/>
            <person name="Murat C."/>
            <person name="Tang N."/>
            <person name="Roy S."/>
            <person name="Loubradou J."/>
            <person name="Henrissat B."/>
            <person name="Grigoriev I.V."/>
            <person name="Corradi N."/>
            <person name="Roux C."/>
            <person name="Martin F.M."/>
        </authorList>
    </citation>
    <scope>NUCLEOTIDE SEQUENCE [LARGE SCALE GENOMIC DNA]</scope>
    <source>
        <strain evidence="2 3">DAOM 227022</strain>
    </source>
</reference>
<dbReference type="InterPro" id="IPR010585">
    <property type="entry name" value="DNA_repair_prot_XRCC4"/>
</dbReference>
<name>A0A397TEK8_9GLOM</name>
<evidence type="ECO:0000256" key="1">
    <source>
        <dbReference type="SAM" id="MobiDB-lite"/>
    </source>
</evidence>
<dbReference type="PANTHER" id="PTHR28559">
    <property type="entry name" value="DNA REPAIR PROTEIN XRCC4"/>
    <property type="match status" value="1"/>
</dbReference>
<dbReference type="GO" id="GO:0010165">
    <property type="term" value="P:response to X-ray"/>
    <property type="evidence" value="ECO:0007669"/>
    <property type="project" value="TreeGrafter"/>
</dbReference>
<feature type="compositionally biased region" description="Basic and acidic residues" evidence="1">
    <location>
        <begin position="324"/>
        <end position="337"/>
    </location>
</feature>
<dbReference type="GO" id="GO:0006303">
    <property type="term" value="P:double-strand break repair via nonhomologous end joining"/>
    <property type="evidence" value="ECO:0007669"/>
    <property type="project" value="TreeGrafter"/>
</dbReference>
<proteinExistence type="predicted"/>
<dbReference type="STRING" id="658196.A0A397TEK8"/>
<dbReference type="GO" id="GO:0032807">
    <property type="term" value="C:DNA ligase IV complex"/>
    <property type="evidence" value="ECO:0007669"/>
    <property type="project" value="TreeGrafter"/>
</dbReference>
<keyword evidence="3" id="KW-1185">Reference proteome</keyword>
<dbReference type="EMBL" id="QKYT01000055">
    <property type="protein sequence ID" value="RIA95769.1"/>
    <property type="molecule type" value="Genomic_DNA"/>
</dbReference>
<evidence type="ECO:0000313" key="2">
    <source>
        <dbReference type="EMBL" id="RIA95769.1"/>
    </source>
</evidence>
<comment type="caution">
    <text evidence="2">The sequence shown here is derived from an EMBL/GenBank/DDBJ whole genome shotgun (WGS) entry which is preliminary data.</text>
</comment>
<protein>
    <submittedName>
        <fullName evidence="2">Uncharacterized protein</fullName>
    </submittedName>
</protein>
<dbReference type="InterPro" id="IPR014751">
    <property type="entry name" value="XRCC4-like_C"/>
</dbReference>
<organism evidence="2 3">
    <name type="scientific">Glomus cerebriforme</name>
    <dbReference type="NCBI Taxonomy" id="658196"/>
    <lineage>
        <taxon>Eukaryota</taxon>
        <taxon>Fungi</taxon>
        <taxon>Fungi incertae sedis</taxon>
        <taxon>Mucoromycota</taxon>
        <taxon>Glomeromycotina</taxon>
        <taxon>Glomeromycetes</taxon>
        <taxon>Glomerales</taxon>
        <taxon>Glomeraceae</taxon>
        <taxon>Glomus</taxon>
    </lineage>
</organism>
<dbReference type="SUPFAM" id="SSF58022">
    <property type="entry name" value="XRCC4, C-terminal oligomerization domain"/>
    <property type="match status" value="1"/>
</dbReference>
<dbReference type="Proteomes" id="UP000265703">
    <property type="component" value="Unassembled WGS sequence"/>
</dbReference>
<dbReference type="AlphaFoldDB" id="A0A397TEK8"/>
<dbReference type="PANTHER" id="PTHR28559:SF1">
    <property type="entry name" value="DNA REPAIR PROTEIN XRCC4"/>
    <property type="match status" value="1"/>
</dbReference>
<feature type="region of interest" description="Disordered" evidence="1">
    <location>
        <begin position="235"/>
        <end position="396"/>
    </location>
</feature>
<dbReference type="GO" id="GO:0003677">
    <property type="term" value="F:DNA binding"/>
    <property type="evidence" value="ECO:0007669"/>
    <property type="project" value="InterPro"/>
</dbReference>
<dbReference type="GO" id="GO:0006310">
    <property type="term" value="P:DNA recombination"/>
    <property type="evidence" value="ECO:0007669"/>
    <property type="project" value="InterPro"/>
</dbReference>
<feature type="compositionally biased region" description="Basic residues" evidence="1">
    <location>
        <begin position="293"/>
        <end position="309"/>
    </location>
</feature>
<dbReference type="OrthoDB" id="2377911at2759"/>
<feature type="compositionally biased region" description="Basic and acidic residues" evidence="1">
    <location>
        <begin position="253"/>
        <end position="275"/>
    </location>
</feature>
<dbReference type="GO" id="GO:0005958">
    <property type="term" value="C:DNA-dependent protein kinase-DNA ligase 4 complex"/>
    <property type="evidence" value="ECO:0007669"/>
    <property type="project" value="TreeGrafter"/>
</dbReference>
<evidence type="ECO:0000313" key="3">
    <source>
        <dbReference type="Proteomes" id="UP000265703"/>
    </source>
</evidence>
<accession>A0A397TEK8</accession>
<feature type="compositionally biased region" description="Low complexity" evidence="1">
    <location>
        <begin position="276"/>
        <end position="292"/>
    </location>
</feature>